<proteinExistence type="predicted"/>
<sequence length="230" mass="25660">MEVIDISNAPSTQIEVAGLSMPEVIFVGTQRNFSPSLITATTQELGQVIADVLTSFNDLHKLIQQTGHHPTVIIIDEPTLRNLHEADRQLLYEIDAASIGLAYASTTFAAAWYNDHTLRLRSVSVFPLNVRLDVWLSIIRLIAHGAGYVCPEVMLFKEPDPKTLAEDEFCLTQRQIDVLQLVADGQSNKRIADRLGLSVHTVKLHLHNASQRLGARNRTEAAMRYQAVRK</sequence>
<evidence type="ECO:0000256" key="2">
    <source>
        <dbReference type="ARBA" id="ARBA00023125"/>
    </source>
</evidence>
<accession>A0A926G7E9</accession>
<dbReference type="EMBL" id="JACOQL010000003">
    <property type="protein sequence ID" value="MBC9247213.1"/>
    <property type="molecule type" value="Genomic_DNA"/>
</dbReference>
<dbReference type="Proteomes" id="UP000608594">
    <property type="component" value="Unassembled WGS sequence"/>
</dbReference>
<comment type="caution">
    <text evidence="5">The sequence shown here is derived from an EMBL/GenBank/DDBJ whole genome shotgun (WGS) entry which is preliminary data.</text>
</comment>
<gene>
    <name evidence="5" type="ORF">H4P12_10920</name>
</gene>
<dbReference type="RefSeq" id="WP_187793708.1">
    <property type="nucleotide sequence ID" value="NZ_JACOQL010000003.1"/>
</dbReference>
<dbReference type="SMART" id="SM00421">
    <property type="entry name" value="HTH_LUXR"/>
    <property type="match status" value="1"/>
</dbReference>
<dbReference type="InterPro" id="IPR016032">
    <property type="entry name" value="Sig_transdc_resp-reg_C-effctor"/>
</dbReference>
<dbReference type="GO" id="GO:0006355">
    <property type="term" value="P:regulation of DNA-templated transcription"/>
    <property type="evidence" value="ECO:0007669"/>
    <property type="project" value="InterPro"/>
</dbReference>
<organism evidence="5 6">
    <name type="scientific">Paracoccus amoyensis</name>
    <dbReference type="NCBI Taxonomy" id="2760093"/>
    <lineage>
        <taxon>Bacteria</taxon>
        <taxon>Pseudomonadati</taxon>
        <taxon>Pseudomonadota</taxon>
        <taxon>Alphaproteobacteria</taxon>
        <taxon>Rhodobacterales</taxon>
        <taxon>Paracoccaceae</taxon>
        <taxon>Paracoccus</taxon>
    </lineage>
</organism>
<dbReference type="Pfam" id="PF00196">
    <property type="entry name" value="GerE"/>
    <property type="match status" value="1"/>
</dbReference>
<evidence type="ECO:0000256" key="3">
    <source>
        <dbReference type="ARBA" id="ARBA00023163"/>
    </source>
</evidence>
<dbReference type="AlphaFoldDB" id="A0A926G7E9"/>
<dbReference type="InterPro" id="IPR000792">
    <property type="entry name" value="Tscrpt_reg_LuxR_C"/>
</dbReference>
<protein>
    <submittedName>
        <fullName evidence="5">Response regulator transcription factor</fullName>
    </submittedName>
</protein>
<keyword evidence="1" id="KW-0805">Transcription regulation</keyword>
<feature type="domain" description="HTH luxR-type" evidence="4">
    <location>
        <begin position="164"/>
        <end position="229"/>
    </location>
</feature>
<dbReference type="GO" id="GO:0003677">
    <property type="term" value="F:DNA binding"/>
    <property type="evidence" value="ECO:0007669"/>
    <property type="project" value="UniProtKB-KW"/>
</dbReference>
<evidence type="ECO:0000313" key="6">
    <source>
        <dbReference type="Proteomes" id="UP000608594"/>
    </source>
</evidence>
<keyword evidence="2" id="KW-0238">DNA-binding</keyword>
<name>A0A926G7E9_9RHOB</name>
<dbReference type="PROSITE" id="PS50043">
    <property type="entry name" value="HTH_LUXR_2"/>
    <property type="match status" value="1"/>
</dbReference>
<dbReference type="PANTHER" id="PTHR44688:SF16">
    <property type="entry name" value="DNA-BINDING TRANSCRIPTIONAL ACTIVATOR DEVR_DOSR"/>
    <property type="match status" value="1"/>
</dbReference>
<evidence type="ECO:0000259" key="4">
    <source>
        <dbReference type="PROSITE" id="PS50043"/>
    </source>
</evidence>
<evidence type="ECO:0000256" key="1">
    <source>
        <dbReference type="ARBA" id="ARBA00023015"/>
    </source>
</evidence>
<dbReference type="PRINTS" id="PR00038">
    <property type="entry name" value="HTHLUXR"/>
</dbReference>
<dbReference type="PROSITE" id="PS00622">
    <property type="entry name" value="HTH_LUXR_1"/>
    <property type="match status" value="1"/>
</dbReference>
<dbReference type="Gene3D" id="1.10.10.10">
    <property type="entry name" value="Winged helix-like DNA-binding domain superfamily/Winged helix DNA-binding domain"/>
    <property type="match status" value="1"/>
</dbReference>
<keyword evidence="3" id="KW-0804">Transcription</keyword>
<dbReference type="InterPro" id="IPR036388">
    <property type="entry name" value="WH-like_DNA-bd_sf"/>
</dbReference>
<dbReference type="SUPFAM" id="SSF46894">
    <property type="entry name" value="C-terminal effector domain of the bipartite response regulators"/>
    <property type="match status" value="1"/>
</dbReference>
<keyword evidence="6" id="KW-1185">Reference proteome</keyword>
<dbReference type="CDD" id="cd06170">
    <property type="entry name" value="LuxR_C_like"/>
    <property type="match status" value="1"/>
</dbReference>
<reference evidence="5" key="1">
    <citation type="submission" date="2020-08" db="EMBL/GenBank/DDBJ databases">
        <title>Paracoccus amoyensis sp. nov., isolated from the surface seawater at coast of Xiamen, Fujian.</title>
        <authorList>
            <person name="Lyu L."/>
        </authorList>
    </citation>
    <scope>NUCLEOTIDE SEQUENCE</scope>
    <source>
        <strain evidence="5">11-3</strain>
    </source>
</reference>
<evidence type="ECO:0000313" key="5">
    <source>
        <dbReference type="EMBL" id="MBC9247213.1"/>
    </source>
</evidence>
<dbReference type="PANTHER" id="PTHR44688">
    <property type="entry name" value="DNA-BINDING TRANSCRIPTIONAL ACTIVATOR DEVR_DOSR"/>
    <property type="match status" value="1"/>
</dbReference>